<dbReference type="InterPro" id="IPR015422">
    <property type="entry name" value="PyrdxlP-dep_Trfase_small"/>
</dbReference>
<keyword evidence="5" id="KW-0663">Pyridoxal phosphate</keyword>
<evidence type="ECO:0000256" key="6">
    <source>
        <dbReference type="ARBA" id="ARBA00050776"/>
    </source>
</evidence>
<comment type="cofactor">
    <cofactor evidence="1">
        <name>pyridoxal 5'-phosphate</name>
        <dbReference type="ChEBI" id="CHEBI:597326"/>
    </cofactor>
</comment>
<accession>A0A537JEI6</accession>
<reference evidence="8 9" key="1">
    <citation type="journal article" date="2019" name="Nat. Microbiol.">
        <title>Mediterranean grassland soil C-N compound turnover is dependent on rainfall and depth, and is mediated by genomically divergent microorganisms.</title>
        <authorList>
            <person name="Diamond S."/>
            <person name="Andeer P.F."/>
            <person name="Li Z."/>
            <person name="Crits-Christoph A."/>
            <person name="Burstein D."/>
            <person name="Anantharaman K."/>
            <person name="Lane K.R."/>
            <person name="Thomas B.C."/>
            <person name="Pan C."/>
            <person name="Northen T.R."/>
            <person name="Banfield J.F."/>
        </authorList>
    </citation>
    <scope>NUCLEOTIDE SEQUENCE [LARGE SCALE GENOMIC DNA]</scope>
    <source>
        <strain evidence="8">NP_6</strain>
    </source>
</reference>
<comment type="caution">
    <text evidence="8">The sequence shown here is derived from an EMBL/GenBank/DDBJ whole genome shotgun (WGS) entry which is preliminary data.</text>
</comment>
<dbReference type="InterPro" id="IPR015424">
    <property type="entry name" value="PyrdxlP-dep_Trfase"/>
</dbReference>
<evidence type="ECO:0000256" key="5">
    <source>
        <dbReference type="ARBA" id="ARBA00022898"/>
    </source>
</evidence>
<dbReference type="NCBIfam" id="TIGR01979">
    <property type="entry name" value="sufS"/>
    <property type="match status" value="1"/>
</dbReference>
<dbReference type="Proteomes" id="UP000318093">
    <property type="component" value="Unassembled WGS sequence"/>
</dbReference>
<dbReference type="GO" id="GO:0030170">
    <property type="term" value="F:pyridoxal phosphate binding"/>
    <property type="evidence" value="ECO:0007669"/>
    <property type="project" value="InterPro"/>
</dbReference>
<sequence>MGIPATIRDDFPILRQRVNGKPLVYLDSASTSQKPRQVIEAVVRYYEEYNANIHRGVYSIAERATAEYEAARAKVARFLGAAEPAEIVFTRNVTEALNLVAYAWGRRHIGPGDEILLTEMEHHSDLVPWQLLAQERGARLRHIPFDDQGRLILAGLDRLITARTKIVSVVHVSNTFGTVNPVAEIARAAHARGALVVVDGAQSAPHRRVDVRGLGADFYGFTGHKMLAPMGTGGLWARRALLEEMDPFLGGGEMISDVWLDRATWNEVPWKFEAGTQDVGGAIGLGAAVDYLERLGMEAVEAHEREITAYALRRLREAEIPGLTVLGPGIDDRGGVVSFVIDGVHPHDISQVLDTEGICVRAGHHCTKPLHRKLGLGASVRASFYVYTIKEEIDILARALLKTRELFRVAG</sequence>
<dbReference type="PANTHER" id="PTHR43586:SF8">
    <property type="entry name" value="CYSTEINE DESULFURASE 1, CHLOROPLASTIC"/>
    <property type="match status" value="1"/>
</dbReference>
<evidence type="ECO:0000256" key="1">
    <source>
        <dbReference type="ARBA" id="ARBA00001933"/>
    </source>
</evidence>
<protein>
    <recommendedName>
        <fullName evidence="3">cysteine desulfurase</fullName>
        <ecNumber evidence="3">2.8.1.7</ecNumber>
    </recommendedName>
</protein>
<dbReference type="EMBL" id="VBAN01000185">
    <property type="protein sequence ID" value="TMI81951.1"/>
    <property type="molecule type" value="Genomic_DNA"/>
</dbReference>
<dbReference type="AlphaFoldDB" id="A0A537JEI6"/>
<evidence type="ECO:0000259" key="7">
    <source>
        <dbReference type="Pfam" id="PF00266"/>
    </source>
</evidence>
<dbReference type="Gene3D" id="3.40.640.10">
    <property type="entry name" value="Type I PLP-dependent aspartate aminotransferase-like (Major domain)"/>
    <property type="match status" value="1"/>
</dbReference>
<comment type="similarity">
    <text evidence="2">Belongs to the class-V pyridoxal-phosphate-dependent aminotransferase family. Csd subfamily.</text>
</comment>
<dbReference type="InterPro" id="IPR010970">
    <property type="entry name" value="Cys_dSase_SufS"/>
</dbReference>
<dbReference type="PANTHER" id="PTHR43586">
    <property type="entry name" value="CYSTEINE DESULFURASE"/>
    <property type="match status" value="1"/>
</dbReference>
<evidence type="ECO:0000256" key="2">
    <source>
        <dbReference type="ARBA" id="ARBA00010447"/>
    </source>
</evidence>
<evidence type="ECO:0000256" key="4">
    <source>
        <dbReference type="ARBA" id="ARBA00022679"/>
    </source>
</evidence>
<evidence type="ECO:0000313" key="9">
    <source>
        <dbReference type="Proteomes" id="UP000318093"/>
    </source>
</evidence>
<dbReference type="GO" id="GO:0006534">
    <property type="term" value="P:cysteine metabolic process"/>
    <property type="evidence" value="ECO:0007669"/>
    <property type="project" value="InterPro"/>
</dbReference>
<evidence type="ECO:0000313" key="8">
    <source>
        <dbReference type="EMBL" id="TMI81951.1"/>
    </source>
</evidence>
<dbReference type="InterPro" id="IPR000192">
    <property type="entry name" value="Aminotrans_V_dom"/>
</dbReference>
<dbReference type="Pfam" id="PF00266">
    <property type="entry name" value="Aminotran_5"/>
    <property type="match status" value="1"/>
</dbReference>
<dbReference type="Gene3D" id="3.90.1150.10">
    <property type="entry name" value="Aspartate Aminotransferase, domain 1"/>
    <property type="match status" value="1"/>
</dbReference>
<name>A0A537JEI6_9BACT</name>
<comment type="catalytic activity">
    <reaction evidence="6">
        <text>(sulfur carrier)-H + L-cysteine = (sulfur carrier)-SH + L-alanine</text>
        <dbReference type="Rhea" id="RHEA:43892"/>
        <dbReference type="Rhea" id="RHEA-COMP:14737"/>
        <dbReference type="Rhea" id="RHEA-COMP:14739"/>
        <dbReference type="ChEBI" id="CHEBI:29917"/>
        <dbReference type="ChEBI" id="CHEBI:35235"/>
        <dbReference type="ChEBI" id="CHEBI:57972"/>
        <dbReference type="ChEBI" id="CHEBI:64428"/>
        <dbReference type="EC" id="2.8.1.7"/>
    </reaction>
</comment>
<dbReference type="SUPFAM" id="SSF53383">
    <property type="entry name" value="PLP-dependent transferases"/>
    <property type="match status" value="1"/>
</dbReference>
<dbReference type="CDD" id="cd06453">
    <property type="entry name" value="SufS_like"/>
    <property type="match status" value="1"/>
</dbReference>
<gene>
    <name evidence="8" type="ORF">E6H03_06325</name>
</gene>
<evidence type="ECO:0000256" key="3">
    <source>
        <dbReference type="ARBA" id="ARBA00012239"/>
    </source>
</evidence>
<dbReference type="GO" id="GO:0031071">
    <property type="term" value="F:cysteine desulfurase activity"/>
    <property type="evidence" value="ECO:0007669"/>
    <property type="project" value="UniProtKB-EC"/>
</dbReference>
<dbReference type="EC" id="2.8.1.7" evidence="3"/>
<dbReference type="InterPro" id="IPR015421">
    <property type="entry name" value="PyrdxlP-dep_Trfase_major"/>
</dbReference>
<proteinExistence type="inferred from homology"/>
<organism evidence="8 9">
    <name type="scientific">Candidatus Segetimicrobium genomatis</name>
    <dbReference type="NCBI Taxonomy" id="2569760"/>
    <lineage>
        <taxon>Bacteria</taxon>
        <taxon>Bacillati</taxon>
        <taxon>Candidatus Sysuimicrobiota</taxon>
        <taxon>Candidatus Sysuimicrobiia</taxon>
        <taxon>Candidatus Sysuimicrobiales</taxon>
        <taxon>Candidatus Segetimicrobiaceae</taxon>
        <taxon>Candidatus Segetimicrobium</taxon>
    </lineage>
</organism>
<feature type="domain" description="Aminotransferase class V" evidence="7">
    <location>
        <begin position="24"/>
        <end position="396"/>
    </location>
</feature>
<keyword evidence="4" id="KW-0808">Transferase</keyword>